<sequence length="542" mass="59353">MRGRLLALLIAIELPIGCVTVLTAATAYRTIMGDIEASQVQTTDDFAVRMRVWYRGALRSLLSFGATVSEAALPPELCGQAGLKMLDRARGFSAVLVRSADGRLCSAALDPGIDAQVLERTAASMRASPPVAPWKGVDLGAARYGQASIGDRRYLAVHAQNPAATGQDMQEALLLVAPAVLESVLDLGRGSKGMDIALVAPDGGIVANRGDTPPEAWLPRESRPPAELDRWHAADREGTERTYAARTIAEPGFYVIATFNDPHERDALIQLAVFLLAPLATLSLLCLVYLRAIDRHCVRWLRSIETAARSRSSSKRARAAMADDMPSDIRSVAEAFNAMVDEQEVRQRRLQTALDDNRFLVRELHHRVKNSLQVVQSYIGLSKRDYQDEARTALADAECRVHVLSAAYRFTLADGEMQPVRVDLFLEDVVSMIANLIRRRDQWISSRIETAATLSVDRIIPLGFLVADVASRVLRSTPGARITLSVVDLDEATIEVALEADREVAHQEPPRLFAGLLAQIEAVQSGPAEGRSLGRWRVRHHG</sequence>
<keyword evidence="5" id="KW-0547">Nucleotide-binding</keyword>
<evidence type="ECO:0000259" key="9">
    <source>
        <dbReference type="Pfam" id="PF07568"/>
    </source>
</evidence>
<evidence type="ECO:0000313" key="11">
    <source>
        <dbReference type="Proteomes" id="UP001595976"/>
    </source>
</evidence>
<dbReference type="GO" id="GO:0004673">
    <property type="term" value="F:protein histidine kinase activity"/>
    <property type="evidence" value="ECO:0007669"/>
    <property type="project" value="UniProtKB-EC"/>
</dbReference>
<keyword evidence="8" id="KW-1133">Transmembrane helix</keyword>
<dbReference type="Pfam" id="PF07568">
    <property type="entry name" value="HisKA_2"/>
    <property type="match status" value="1"/>
</dbReference>
<keyword evidence="7" id="KW-0067">ATP-binding</keyword>
<evidence type="ECO:0000313" key="10">
    <source>
        <dbReference type="EMBL" id="MFC5294311.1"/>
    </source>
</evidence>
<organism evidence="10 11">
    <name type="scientific">Bosea minatitlanensis</name>
    <dbReference type="NCBI Taxonomy" id="128782"/>
    <lineage>
        <taxon>Bacteria</taxon>
        <taxon>Pseudomonadati</taxon>
        <taxon>Pseudomonadota</taxon>
        <taxon>Alphaproteobacteria</taxon>
        <taxon>Hyphomicrobiales</taxon>
        <taxon>Boseaceae</taxon>
        <taxon>Bosea</taxon>
    </lineage>
</organism>
<keyword evidence="3" id="KW-0597">Phosphoprotein</keyword>
<dbReference type="PANTHER" id="PTHR41523">
    <property type="entry name" value="TWO-COMPONENT SYSTEM SENSOR PROTEIN"/>
    <property type="match status" value="1"/>
</dbReference>
<dbReference type="RefSeq" id="WP_260349232.1">
    <property type="nucleotide sequence ID" value="NZ_JAOAOS010000009.1"/>
</dbReference>
<feature type="domain" description="Signal transduction histidine kinase subgroup 2 dimerisation and phosphoacceptor" evidence="9">
    <location>
        <begin position="363"/>
        <end position="435"/>
    </location>
</feature>
<proteinExistence type="predicted"/>
<reference evidence="11" key="1">
    <citation type="journal article" date="2019" name="Int. J. Syst. Evol. Microbiol.">
        <title>The Global Catalogue of Microorganisms (GCM) 10K type strain sequencing project: providing services to taxonomists for standard genome sequencing and annotation.</title>
        <authorList>
            <consortium name="The Broad Institute Genomics Platform"/>
            <consortium name="The Broad Institute Genome Sequencing Center for Infectious Disease"/>
            <person name="Wu L."/>
            <person name="Ma J."/>
        </authorList>
    </citation>
    <scope>NUCLEOTIDE SEQUENCE [LARGE SCALE GENOMIC DNA]</scope>
    <source>
        <strain evidence="11">CGMCC 1.15643</strain>
    </source>
</reference>
<name>A0ABW0F5N9_9HYPH</name>
<feature type="transmembrane region" description="Helical" evidence="8">
    <location>
        <begin position="267"/>
        <end position="290"/>
    </location>
</feature>
<dbReference type="Proteomes" id="UP001595976">
    <property type="component" value="Unassembled WGS sequence"/>
</dbReference>
<keyword evidence="8" id="KW-0812">Transmembrane</keyword>
<comment type="catalytic activity">
    <reaction evidence="1">
        <text>ATP + protein L-histidine = ADP + protein N-phospho-L-histidine.</text>
        <dbReference type="EC" id="2.7.13.3"/>
    </reaction>
</comment>
<evidence type="ECO:0000256" key="2">
    <source>
        <dbReference type="ARBA" id="ARBA00012438"/>
    </source>
</evidence>
<evidence type="ECO:0000256" key="3">
    <source>
        <dbReference type="ARBA" id="ARBA00022553"/>
    </source>
</evidence>
<dbReference type="EC" id="2.7.13.3" evidence="2"/>
<gene>
    <name evidence="10" type="ORF">ACFPK2_15085</name>
</gene>
<keyword evidence="4 10" id="KW-0808">Transferase</keyword>
<keyword evidence="6 10" id="KW-0418">Kinase</keyword>
<dbReference type="InterPro" id="IPR011495">
    <property type="entry name" value="Sig_transdc_His_kin_sub2_dim/P"/>
</dbReference>
<evidence type="ECO:0000256" key="8">
    <source>
        <dbReference type="SAM" id="Phobius"/>
    </source>
</evidence>
<comment type="caution">
    <text evidence="10">The sequence shown here is derived from an EMBL/GenBank/DDBJ whole genome shotgun (WGS) entry which is preliminary data.</text>
</comment>
<keyword evidence="8" id="KW-0472">Membrane</keyword>
<protein>
    <recommendedName>
        <fullName evidence="2">histidine kinase</fullName>
        <ecNumber evidence="2">2.7.13.3</ecNumber>
    </recommendedName>
</protein>
<evidence type="ECO:0000256" key="4">
    <source>
        <dbReference type="ARBA" id="ARBA00022679"/>
    </source>
</evidence>
<evidence type="ECO:0000256" key="1">
    <source>
        <dbReference type="ARBA" id="ARBA00000085"/>
    </source>
</evidence>
<keyword evidence="11" id="KW-1185">Reference proteome</keyword>
<accession>A0ABW0F5N9</accession>
<evidence type="ECO:0000256" key="7">
    <source>
        <dbReference type="ARBA" id="ARBA00022840"/>
    </source>
</evidence>
<evidence type="ECO:0000256" key="6">
    <source>
        <dbReference type="ARBA" id="ARBA00022777"/>
    </source>
</evidence>
<dbReference type="PANTHER" id="PTHR41523:SF8">
    <property type="entry name" value="ETHYLENE RESPONSE SENSOR PROTEIN"/>
    <property type="match status" value="1"/>
</dbReference>
<evidence type="ECO:0000256" key="5">
    <source>
        <dbReference type="ARBA" id="ARBA00022741"/>
    </source>
</evidence>
<dbReference type="EMBL" id="JBHSLI010000006">
    <property type="protein sequence ID" value="MFC5294311.1"/>
    <property type="molecule type" value="Genomic_DNA"/>
</dbReference>